<evidence type="ECO:0000313" key="2">
    <source>
        <dbReference type="EMBL" id="KAE9215942.1"/>
    </source>
</evidence>
<name>A0A6G0NNQ7_9STRA</name>
<accession>A0A6G0NNQ7</accession>
<evidence type="ECO:0000313" key="3">
    <source>
        <dbReference type="Proteomes" id="UP000476176"/>
    </source>
</evidence>
<dbReference type="Proteomes" id="UP000476176">
    <property type="component" value="Unassembled WGS sequence"/>
</dbReference>
<keyword evidence="1" id="KW-0175">Coiled coil</keyword>
<feature type="coiled-coil region" evidence="1">
    <location>
        <begin position="62"/>
        <end position="89"/>
    </location>
</feature>
<proteinExistence type="predicted"/>
<feature type="coiled-coil region" evidence="1">
    <location>
        <begin position="5"/>
        <end position="32"/>
    </location>
</feature>
<organism evidence="2 3">
    <name type="scientific">Phytophthora fragariae</name>
    <dbReference type="NCBI Taxonomy" id="53985"/>
    <lineage>
        <taxon>Eukaryota</taxon>
        <taxon>Sar</taxon>
        <taxon>Stramenopiles</taxon>
        <taxon>Oomycota</taxon>
        <taxon>Peronosporomycetes</taxon>
        <taxon>Peronosporales</taxon>
        <taxon>Peronosporaceae</taxon>
        <taxon>Phytophthora</taxon>
    </lineage>
</organism>
<reference evidence="2 3" key="1">
    <citation type="submission" date="2018-09" db="EMBL/GenBank/DDBJ databases">
        <title>Genomic investigation of the strawberry pathogen Phytophthora fragariae indicates pathogenicity is determined by transcriptional variation in three key races.</title>
        <authorList>
            <person name="Adams T.M."/>
            <person name="Armitage A.D."/>
            <person name="Sobczyk M.K."/>
            <person name="Bates H.J."/>
            <person name="Dunwell J.M."/>
            <person name="Nellist C.F."/>
            <person name="Harrison R.J."/>
        </authorList>
    </citation>
    <scope>NUCLEOTIDE SEQUENCE [LARGE SCALE GENOMIC DNA]</scope>
    <source>
        <strain evidence="2 3">BC-23</strain>
    </source>
</reference>
<dbReference type="AlphaFoldDB" id="A0A6G0NNQ7"/>
<evidence type="ECO:0000256" key="1">
    <source>
        <dbReference type="SAM" id="Coils"/>
    </source>
</evidence>
<gene>
    <name evidence="2" type="ORF">PF004_g14598</name>
</gene>
<protein>
    <submittedName>
        <fullName evidence="2">Uncharacterized protein</fullName>
    </submittedName>
</protein>
<sequence length="165" mass="19036">MEAEAVAAHATIQNLEQKLAASEQSSDLFARQLDNVKESSQAKLMDKDTQLQRQQARFTTKAELWKHEIAALTKAKLELESENDRLHGELSNEVLQRGFAEAKSRTLKTELDRTSEKLQMFLQERERFECTQIELAELLAKMASGLQQYELQRQQLEERANNLFL</sequence>
<comment type="caution">
    <text evidence="2">The sequence shown here is derived from an EMBL/GenBank/DDBJ whole genome shotgun (WGS) entry which is preliminary data.</text>
</comment>
<dbReference type="EMBL" id="QXGC01000939">
    <property type="protein sequence ID" value="KAE9215942.1"/>
    <property type="molecule type" value="Genomic_DNA"/>
</dbReference>